<organism evidence="1 2">
    <name type="scientific">Panagrolaimus sp. PS1159</name>
    <dbReference type="NCBI Taxonomy" id="55785"/>
    <lineage>
        <taxon>Eukaryota</taxon>
        <taxon>Metazoa</taxon>
        <taxon>Ecdysozoa</taxon>
        <taxon>Nematoda</taxon>
        <taxon>Chromadorea</taxon>
        <taxon>Rhabditida</taxon>
        <taxon>Tylenchina</taxon>
        <taxon>Panagrolaimomorpha</taxon>
        <taxon>Panagrolaimoidea</taxon>
        <taxon>Panagrolaimidae</taxon>
        <taxon>Panagrolaimus</taxon>
    </lineage>
</organism>
<evidence type="ECO:0000313" key="1">
    <source>
        <dbReference type="Proteomes" id="UP000887580"/>
    </source>
</evidence>
<proteinExistence type="predicted"/>
<sequence length="125" mass="14816">MSNVLPSSPRKDVEAPLIADDKEITLEKLNKHTLVFDDEANERVIYVFDYSSIFLNRMVLKNLKDKNKWNIIKHPFMFNYINETLLNSAFTYTMHISLYFAFLFLLYSYIHTKPNVWNNALVTVF</sequence>
<accession>A0AC35EVC4</accession>
<dbReference type="Proteomes" id="UP000887580">
    <property type="component" value="Unplaced"/>
</dbReference>
<protein>
    <submittedName>
        <fullName evidence="2">Uncharacterized protein</fullName>
    </submittedName>
</protein>
<name>A0AC35EVC4_9BILA</name>
<reference evidence="2" key="1">
    <citation type="submission" date="2022-11" db="UniProtKB">
        <authorList>
            <consortium name="WormBaseParasite"/>
        </authorList>
    </citation>
    <scope>IDENTIFICATION</scope>
</reference>
<dbReference type="WBParaSite" id="PS1159_v2.g1102.t1">
    <property type="protein sequence ID" value="PS1159_v2.g1102.t1"/>
    <property type="gene ID" value="PS1159_v2.g1102"/>
</dbReference>
<evidence type="ECO:0000313" key="2">
    <source>
        <dbReference type="WBParaSite" id="PS1159_v2.g1102.t1"/>
    </source>
</evidence>